<organism evidence="2 3">
    <name type="scientific">Pseudoalteromonas agarivorans</name>
    <dbReference type="NCBI Taxonomy" id="176102"/>
    <lineage>
        <taxon>Bacteria</taxon>
        <taxon>Pseudomonadati</taxon>
        <taxon>Pseudomonadota</taxon>
        <taxon>Gammaproteobacteria</taxon>
        <taxon>Alteromonadales</taxon>
        <taxon>Pseudoalteromonadaceae</taxon>
        <taxon>Pseudoalteromonas</taxon>
    </lineage>
</organism>
<gene>
    <name evidence="2" type="ORF">D9T18_06770</name>
</gene>
<evidence type="ECO:0000259" key="1">
    <source>
        <dbReference type="Pfam" id="PF00535"/>
    </source>
</evidence>
<dbReference type="RefSeq" id="WP_121637342.1">
    <property type="nucleotide sequence ID" value="NZ_CP033065.1"/>
</dbReference>
<dbReference type="InterPro" id="IPR029044">
    <property type="entry name" value="Nucleotide-diphossugar_trans"/>
</dbReference>
<feature type="domain" description="Glycosyltransferase 2-like" evidence="1">
    <location>
        <begin position="4"/>
        <end position="150"/>
    </location>
</feature>
<dbReference type="Proteomes" id="UP000279995">
    <property type="component" value="Chromosome I"/>
</dbReference>
<proteinExistence type="predicted"/>
<dbReference type="EMBL" id="CP033065">
    <property type="protein sequence ID" value="AYM86421.1"/>
    <property type="molecule type" value="Genomic_DNA"/>
</dbReference>
<dbReference type="AlphaFoldDB" id="A0AAD0TZP7"/>
<dbReference type="InterPro" id="IPR001173">
    <property type="entry name" value="Glyco_trans_2-like"/>
</dbReference>
<evidence type="ECO:0000313" key="2">
    <source>
        <dbReference type="EMBL" id="AYM86421.1"/>
    </source>
</evidence>
<dbReference type="Gene3D" id="3.90.550.10">
    <property type="entry name" value="Spore Coat Polysaccharide Biosynthesis Protein SpsA, Chain A"/>
    <property type="match status" value="1"/>
</dbReference>
<dbReference type="Pfam" id="PF00535">
    <property type="entry name" value="Glycos_transf_2"/>
    <property type="match status" value="1"/>
</dbReference>
<protein>
    <submittedName>
        <fullName evidence="2">Glycosyltransferase family 2 protein</fullName>
    </submittedName>
</protein>
<accession>A0AAD0TZP7</accession>
<sequence length="297" mass="33407">MDICVAICTYKRDSLRETLYSISKQCLPREITLKVLIADNDKTDKARAKIEGWAEEFGLRLIYIHAPYQNISIARNACLDNADSNWLACIDDDEVASINWLSNLYKKAQQEKVAVVCGPVKAIYDDSAPSWMKICDFHSQQPVFVKGVIKTTSTANALINLKHQACKGLRFDLALGKSGGEDSSFFSYVYSNGGCFAFAKDALVTEDVPPERANLMWLLKRKFRFGQTCGARLITKNISVLDKIKYSTLASCKFSFCILMCLLSILGKNKKYHWLLRGTLHVGVLAKLFGKKEIIQY</sequence>
<name>A0AAD0TZP7_9GAMM</name>
<dbReference type="CDD" id="cd00761">
    <property type="entry name" value="Glyco_tranf_GTA_type"/>
    <property type="match status" value="1"/>
</dbReference>
<dbReference type="SUPFAM" id="SSF53448">
    <property type="entry name" value="Nucleotide-diphospho-sugar transferases"/>
    <property type="match status" value="1"/>
</dbReference>
<evidence type="ECO:0000313" key="3">
    <source>
        <dbReference type="Proteomes" id="UP000279995"/>
    </source>
</evidence>
<reference evidence="2 3" key="1">
    <citation type="submission" date="2018-10" db="EMBL/GenBank/DDBJ databases">
        <title>Complete Genome Sequence and Transcriptomic Profiles of a Marine Bacterium, Pseudoalteromonas agarivorans Hao 2018.</title>
        <authorList>
            <person name="Hao L."/>
        </authorList>
    </citation>
    <scope>NUCLEOTIDE SEQUENCE [LARGE SCALE GENOMIC DNA]</scope>
    <source>
        <strain evidence="2 3">Hao 2018</strain>
    </source>
</reference>